<keyword evidence="8" id="KW-1003">Cell membrane</keyword>
<proteinExistence type="inferred from homology"/>
<dbReference type="AlphaFoldDB" id="A0A2Z4XWU6"/>
<sequence>MASMTIIAKPYAKAAYEFASEQNAVDQWAKELTSFSQVVESKAIAQIIMSPMISQSEIVKATKKDLDSNFANFLALLAENNRLEVLPSIAIEFQALKNAQSNNKAALVTLAYKADKTMLKNLKASLEKRFNCSVELDVKIDESLIGGAIVRVGDTVIDDSVSGRLEKMKSILLS</sequence>
<dbReference type="GO" id="GO:0046933">
    <property type="term" value="F:proton-transporting ATP synthase activity, rotational mechanism"/>
    <property type="evidence" value="ECO:0007669"/>
    <property type="project" value="UniProtKB-UniRule"/>
</dbReference>
<keyword evidence="12" id="KW-1185">Reference proteome</keyword>
<dbReference type="Proteomes" id="UP000251120">
    <property type="component" value="Chromosome"/>
</dbReference>
<dbReference type="Proteomes" id="UP000681131">
    <property type="component" value="Chromosome"/>
</dbReference>
<dbReference type="NCBIfam" id="TIGR01145">
    <property type="entry name" value="ATP_synt_delta"/>
    <property type="match status" value="1"/>
</dbReference>
<dbReference type="InterPro" id="IPR020781">
    <property type="entry name" value="ATPase_OSCP/d_CS"/>
</dbReference>
<evidence type="ECO:0000256" key="8">
    <source>
        <dbReference type="HAMAP-Rule" id="MF_01416"/>
    </source>
</evidence>
<comment type="function">
    <text evidence="8">F(1)F(0) ATP synthase produces ATP from ADP in the presence of a proton or sodium gradient. F-type ATPases consist of two structural domains, F(1) containing the extramembraneous catalytic core and F(0) containing the membrane proton channel, linked together by a central stalk and a peripheral stalk. During catalysis, ATP synthesis in the catalytic domain of F(1) is coupled via a rotary mechanism of the central stalk subunits to proton translocation.</text>
</comment>
<evidence type="ECO:0000313" key="11">
    <source>
        <dbReference type="Proteomes" id="UP000251120"/>
    </source>
</evidence>
<keyword evidence="5 8" id="KW-0472">Membrane</keyword>
<evidence type="ECO:0000256" key="1">
    <source>
        <dbReference type="ARBA" id="ARBA00004370"/>
    </source>
</evidence>
<evidence type="ECO:0000313" key="12">
    <source>
        <dbReference type="Proteomes" id="UP000681131"/>
    </source>
</evidence>
<dbReference type="PRINTS" id="PR00125">
    <property type="entry name" value="ATPASEDELTA"/>
</dbReference>
<name>A0A2Z4XWU6_9GAMM</name>
<evidence type="ECO:0000256" key="3">
    <source>
        <dbReference type="ARBA" id="ARBA00022781"/>
    </source>
</evidence>
<keyword evidence="7 8" id="KW-0066">ATP synthesis</keyword>
<dbReference type="OrthoDB" id="9816221at2"/>
<evidence type="ECO:0000256" key="4">
    <source>
        <dbReference type="ARBA" id="ARBA00023065"/>
    </source>
</evidence>
<dbReference type="Pfam" id="PF00213">
    <property type="entry name" value="OSCP"/>
    <property type="match status" value="1"/>
</dbReference>
<dbReference type="InterPro" id="IPR026015">
    <property type="entry name" value="ATP_synth_OSCP/delta_N_sf"/>
</dbReference>
<reference evidence="10 12" key="2">
    <citation type="submission" date="2019-08" db="EMBL/GenBank/DDBJ databases">
        <title>Complete genome sequences of Francisella adeliensis (FSC1325 and FSC1326).</title>
        <authorList>
            <person name="Ohrman C."/>
            <person name="Uneklint I."/>
            <person name="Vallesi A."/>
            <person name="Karlsson L."/>
            <person name="Sjodin A."/>
        </authorList>
    </citation>
    <scope>NUCLEOTIDE SEQUENCE [LARGE SCALE GENOMIC DNA]</scope>
    <source>
        <strain evidence="10 12">FSC1325</strain>
    </source>
</reference>
<dbReference type="RefSeq" id="WP_112869262.1">
    <property type="nucleotide sequence ID" value="NZ_CP021781.1"/>
</dbReference>
<dbReference type="InterPro" id="IPR000711">
    <property type="entry name" value="ATPase_OSCP/dsu"/>
</dbReference>
<evidence type="ECO:0000256" key="7">
    <source>
        <dbReference type="ARBA" id="ARBA00023310"/>
    </source>
</evidence>
<dbReference type="GO" id="GO:0045259">
    <property type="term" value="C:proton-transporting ATP synthase complex"/>
    <property type="evidence" value="ECO:0007669"/>
    <property type="project" value="UniProtKB-KW"/>
</dbReference>
<dbReference type="SUPFAM" id="SSF47928">
    <property type="entry name" value="N-terminal domain of the delta subunit of the F1F0-ATP synthase"/>
    <property type="match status" value="1"/>
</dbReference>
<dbReference type="PROSITE" id="PS00389">
    <property type="entry name" value="ATPASE_DELTA"/>
    <property type="match status" value="1"/>
</dbReference>
<comment type="subcellular location">
    <subcellularLocation>
        <location evidence="8">Cell membrane</location>
        <topology evidence="8">Peripheral membrane protein</topology>
    </subcellularLocation>
    <subcellularLocation>
        <location evidence="1">Membrane</location>
    </subcellularLocation>
</comment>
<dbReference type="HAMAP" id="MF_01416">
    <property type="entry name" value="ATP_synth_delta_bact"/>
    <property type="match status" value="1"/>
</dbReference>
<dbReference type="KEGG" id="fad:CDH04_01055"/>
<organism evidence="9 11">
    <name type="scientific">Francisella adeliensis</name>
    <dbReference type="NCBI Taxonomy" id="2007306"/>
    <lineage>
        <taxon>Bacteria</taxon>
        <taxon>Pseudomonadati</taxon>
        <taxon>Pseudomonadota</taxon>
        <taxon>Gammaproteobacteria</taxon>
        <taxon>Thiotrichales</taxon>
        <taxon>Francisellaceae</taxon>
        <taxon>Francisella</taxon>
    </lineage>
</organism>
<evidence type="ECO:0000256" key="5">
    <source>
        <dbReference type="ARBA" id="ARBA00023136"/>
    </source>
</evidence>
<comment type="function">
    <text evidence="8">This protein is part of the stalk that links CF(0) to CF(1). It either transmits conformational changes from CF(0) to CF(1) or is implicated in proton conduction.</text>
</comment>
<reference evidence="9 11" key="1">
    <citation type="submission" date="2017-06" db="EMBL/GenBank/DDBJ databases">
        <title>Complete genome of Francisella adeliensis.</title>
        <authorList>
            <person name="Vallesi A."/>
            <person name="Sjodin A."/>
        </authorList>
    </citation>
    <scope>NUCLEOTIDE SEQUENCE [LARGE SCALE GENOMIC DNA]</scope>
    <source>
        <strain evidence="9 11">FDC440</strain>
    </source>
</reference>
<dbReference type="EMBL" id="CP021781">
    <property type="protein sequence ID" value="AXA33088.1"/>
    <property type="molecule type" value="Genomic_DNA"/>
</dbReference>
<evidence type="ECO:0000313" key="10">
    <source>
        <dbReference type="EMBL" id="QIW11318.1"/>
    </source>
</evidence>
<evidence type="ECO:0000256" key="6">
    <source>
        <dbReference type="ARBA" id="ARBA00023196"/>
    </source>
</evidence>
<dbReference type="GO" id="GO:0005886">
    <property type="term" value="C:plasma membrane"/>
    <property type="evidence" value="ECO:0007669"/>
    <property type="project" value="UniProtKB-SubCell"/>
</dbReference>
<gene>
    <name evidence="8" type="primary">atpH</name>
    <name evidence="9" type="ORF">CDH04_01055</name>
    <name evidence="10" type="ORF">FZC43_01055</name>
</gene>
<dbReference type="NCBIfam" id="NF004402">
    <property type="entry name" value="PRK05758.2-2"/>
    <property type="match status" value="1"/>
</dbReference>
<keyword evidence="4 8" id="KW-0406">Ion transport</keyword>
<comment type="similarity">
    <text evidence="8">Belongs to the ATPase delta chain family.</text>
</comment>
<dbReference type="EMBL" id="CP043424">
    <property type="protein sequence ID" value="QIW11318.1"/>
    <property type="molecule type" value="Genomic_DNA"/>
</dbReference>
<keyword evidence="2 8" id="KW-0813">Transport</keyword>
<evidence type="ECO:0000313" key="9">
    <source>
        <dbReference type="EMBL" id="AXA33088.1"/>
    </source>
</evidence>
<dbReference type="Gene3D" id="1.10.520.20">
    <property type="entry name" value="N-terminal domain of the delta subunit of the F1F0-ATP synthase"/>
    <property type="match status" value="1"/>
</dbReference>
<dbReference type="PANTHER" id="PTHR11910">
    <property type="entry name" value="ATP SYNTHASE DELTA CHAIN"/>
    <property type="match status" value="1"/>
</dbReference>
<keyword evidence="6 8" id="KW-0139">CF(1)</keyword>
<evidence type="ECO:0000256" key="2">
    <source>
        <dbReference type="ARBA" id="ARBA00022448"/>
    </source>
</evidence>
<keyword evidence="3 8" id="KW-0375">Hydrogen ion transport</keyword>
<protein>
    <recommendedName>
        <fullName evidence="8">ATP synthase subunit delta</fullName>
    </recommendedName>
    <alternativeName>
        <fullName evidence="8">ATP synthase F(1) sector subunit delta</fullName>
    </alternativeName>
    <alternativeName>
        <fullName evidence="8">F-type ATPase subunit delta</fullName>
        <shortName evidence="8">F-ATPase subunit delta</shortName>
    </alternativeName>
</protein>
<accession>A0A2Z4XWU6</accession>